<dbReference type="PANTHER" id="PTHR43768:SF3">
    <property type="entry name" value="TREHALOSE 6-PHOSPHATE PHOSPHATASE"/>
    <property type="match status" value="1"/>
</dbReference>
<comment type="pathway">
    <text evidence="2">Glycan biosynthesis; trehalose biosynthesis.</text>
</comment>
<evidence type="ECO:0000256" key="2">
    <source>
        <dbReference type="RuleBase" id="RU361117"/>
    </source>
</evidence>
<dbReference type="InterPro" id="IPR003337">
    <property type="entry name" value="Trehalose_PPase"/>
</dbReference>
<dbReference type="GO" id="GO:0046872">
    <property type="term" value="F:metal ion binding"/>
    <property type="evidence" value="ECO:0007669"/>
    <property type="project" value="UniProtKB-KW"/>
</dbReference>
<accession>A0A411Z324</accession>
<organism evidence="3 4">
    <name type="scientific">Pseudotabrizicola alkalilacus</name>
    <dbReference type="NCBI Taxonomy" id="2305252"/>
    <lineage>
        <taxon>Bacteria</taxon>
        <taxon>Pseudomonadati</taxon>
        <taxon>Pseudomonadota</taxon>
        <taxon>Alphaproteobacteria</taxon>
        <taxon>Rhodobacterales</taxon>
        <taxon>Paracoccaceae</taxon>
        <taxon>Pseudotabrizicola</taxon>
    </lineage>
</organism>
<dbReference type="AlphaFoldDB" id="A0A411Z324"/>
<comment type="cofactor">
    <cofactor evidence="2">
        <name>Mg(2+)</name>
        <dbReference type="ChEBI" id="CHEBI:18420"/>
    </cofactor>
</comment>
<dbReference type="PANTHER" id="PTHR43768">
    <property type="entry name" value="TREHALOSE 6-PHOSPHATE PHOSPHATASE"/>
    <property type="match status" value="1"/>
</dbReference>
<evidence type="ECO:0000256" key="1">
    <source>
        <dbReference type="ARBA" id="ARBA00022801"/>
    </source>
</evidence>
<dbReference type="OrthoDB" id="9814913at2"/>
<dbReference type="SUPFAM" id="SSF56784">
    <property type="entry name" value="HAD-like"/>
    <property type="match status" value="1"/>
</dbReference>
<dbReference type="InterPro" id="IPR023214">
    <property type="entry name" value="HAD_sf"/>
</dbReference>
<dbReference type="UniPathway" id="UPA00299"/>
<keyword evidence="2" id="KW-0479">Metal-binding</keyword>
<evidence type="ECO:0000313" key="4">
    <source>
        <dbReference type="Proteomes" id="UP000284547"/>
    </source>
</evidence>
<dbReference type="NCBIfam" id="TIGR00685">
    <property type="entry name" value="T6PP"/>
    <property type="match status" value="1"/>
</dbReference>
<dbReference type="Gene3D" id="3.30.70.1020">
    <property type="entry name" value="Trehalose-6-phosphate phosphatase related protein, domain 2"/>
    <property type="match status" value="1"/>
</dbReference>
<evidence type="ECO:0000313" key="3">
    <source>
        <dbReference type="EMBL" id="RGP37481.1"/>
    </source>
</evidence>
<dbReference type="Proteomes" id="UP000284547">
    <property type="component" value="Unassembled WGS sequence"/>
</dbReference>
<proteinExistence type="inferred from homology"/>
<dbReference type="RefSeq" id="WP_118151559.1">
    <property type="nucleotide sequence ID" value="NZ_QWEY01000004.1"/>
</dbReference>
<gene>
    <name evidence="3" type="primary">otsB</name>
    <name evidence="3" type="ORF">D1012_09710</name>
</gene>
<dbReference type="GO" id="GO:0005992">
    <property type="term" value="P:trehalose biosynthetic process"/>
    <property type="evidence" value="ECO:0007669"/>
    <property type="project" value="UniProtKB-UniPathway"/>
</dbReference>
<keyword evidence="4" id="KW-1185">Reference proteome</keyword>
<reference evidence="3 4" key="1">
    <citation type="submission" date="2018-08" db="EMBL/GenBank/DDBJ databases">
        <title>Flavobacterium tibetense sp. nov., isolated from a wetland YonghuCo on Tibetan Plateau.</title>
        <authorList>
            <person name="Phurbu D."/>
            <person name="Lu H."/>
            <person name="Xing P."/>
        </authorList>
    </citation>
    <scope>NUCLEOTIDE SEQUENCE [LARGE SCALE GENOMIC DNA]</scope>
    <source>
        <strain evidence="3 4">DJC</strain>
    </source>
</reference>
<dbReference type="Pfam" id="PF02358">
    <property type="entry name" value="Trehalose_PPase"/>
    <property type="match status" value="1"/>
</dbReference>
<keyword evidence="2" id="KW-0460">Magnesium</keyword>
<name>A0A411Z324_9RHOB</name>
<dbReference type="EC" id="3.1.3.12" evidence="2"/>
<dbReference type="InterPro" id="IPR036412">
    <property type="entry name" value="HAD-like_sf"/>
</dbReference>
<comment type="function">
    <text evidence="2">Removes the phosphate from trehalose 6-phosphate to produce free trehalose.</text>
</comment>
<keyword evidence="1 2" id="KW-0378">Hydrolase</keyword>
<comment type="catalytic activity">
    <reaction evidence="2">
        <text>alpha,alpha-trehalose 6-phosphate + H2O = alpha,alpha-trehalose + phosphate</text>
        <dbReference type="Rhea" id="RHEA:23420"/>
        <dbReference type="ChEBI" id="CHEBI:15377"/>
        <dbReference type="ChEBI" id="CHEBI:16551"/>
        <dbReference type="ChEBI" id="CHEBI:43474"/>
        <dbReference type="ChEBI" id="CHEBI:58429"/>
        <dbReference type="EC" id="3.1.3.12"/>
    </reaction>
</comment>
<dbReference type="Gene3D" id="3.40.50.1000">
    <property type="entry name" value="HAD superfamily/HAD-like"/>
    <property type="match status" value="1"/>
</dbReference>
<dbReference type="GO" id="GO:0004805">
    <property type="term" value="F:trehalose-phosphatase activity"/>
    <property type="evidence" value="ECO:0007669"/>
    <property type="project" value="UniProtKB-EC"/>
</dbReference>
<dbReference type="InterPro" id="IPR044651">
    <property type="entry name" value="OTSB-like"/>
</dbReference>
<dbReference type="EMBL" id="QWEY01000004">
    <property type="protein sequence ID" value="RGP37481.1"/>
    <property type="molecule type" value="Genomic_DNA"/>
</dbReference>
<comment type="similarity">
    <text evidence="2">Belongs to the trehalose phosphatase family.</text>
</comment>
<protein>
    <recommendedName>
        <fullName evidence="2">Trehalose 6-phosphate phosphatase</fullName>
        <ecNumber evidence="2">3.1.3.12</ecNumber>
    </recommendedName>
</protein>
<sequence>MQKPPVPELSETALFLDIDGTLVEHASHPDAVRVAPELAHILGDLNQKLDGAVAFVTGRNLAMVERLFGEIGLAAAGTFGIELMLGEERETGHEAAALVAPAFTALEEKFAAADGVYFEHKGPVLAIHTRAAPEALPAVIAQCRETLPLLPDGYRLVEGHAGVEFLPEGATKSAAIAWFMNRPPFRDRVPVFLGDDTSDEIGFEWTNQNGGVSVRVGPAKPTAARHVLETVPEVHDWLKQLARTS</sequence>
<comment type="caution">
    <text evidence="3">The sequence shown here is derived from an EMBL/GenBank/DDBJ whole genome shotgun (WGS) entry which is preliminary data.</text>
</comment>